<evidence type="ECO:0000313" key="2">
    <source>
        <dbReference type="EMBL" id="QEN09612.1"/>
    </source>
</evidence>
<gene>
    <name evidence="2" type="ORF">EXM22_17080</name>
</gene>
<feature type="transmembrane region" description="Helical" evidence="1">
    <location>
        <begin position="63"/>
        <end position="86"/>
    </location>
</feature>
<dbReference type="EMBL" id="CP036150">
    <property type="protein sequence ID" value="QEN09612.1"/>
    <property type="molecule type" value="Genomic_DNA"/>
</dbReference>
<accession>A0A5C1QU84</accession>
<feature type="transmembrane region" description="Helical" evidence="1">
    <location>
        <begin position="31"/>
        <end position="57"/>
    </location>
</feature>
<protein>
    <recommendedName>
        <fullName evidence="4">Energy-coupling factor transporter transmembrane protein EcfT</fullName>
    </recommendedName>
</protein>
<keyword evidence="3" id="KW-1185">Reference proteome</keyword>
<keyword evidence="1" id="KW-0472">Membrane</keyword>
<name>A0A5C1QU84_9SPIO</name>
<keyword evidence="1" id="KW-1133">Transmembrane helix</keyword>
<dbReference type="KEGG" id="ock:EXM22_17080"/>
<dbReference type="OrthoDB" id="370529at2"/>
<reference evidence="2 3" key="1">
    <citation type="submission" date="2019-02" db="EMBL/GenBank/DDBJ databases">
        <title>Complete Genome Sequence and Methylome Analysis of free living Spirochaetas.</title>
        <authorList>
            <person name="Fomenkov A."/>
            <person name="Dubinina G."/>
            <person name="Leshcheva N."/>
            <person name="Mikheeva N."/>
            <person name="Grabovich M."/>
            <person name="Vincze T."/>
            <person name="Roberts R.J."/>
        </authorList>
    </citation>
    <scope>NUCLEOTIDE SEQUENCE [LARGE SCALE GENOMIC DNA]</scope>
    <source>
        <strain evidence="2 3">K2</strain>
    </source>
</reference>
<proteinExistence type="predicted"/>
<feature type="transmembrane region" description="Helical" evidence="1">
    <location>
        <begin position="188"/>
        <end position="211"/>
    </location>
</feature>
<keyword evidence="1" id="KW-0812">Transmembrane</keyword>
<evidence type="ECO:0000313" key="3">
    <source>
        <dbReference type="Proteomes" id="UP000324209"/>
    </source>
</evidence>
<dbReference type="RefSeq" id="WP_149487686.1">
    <property type="nucleotide sequence ID" value="NZ_CP036150.1"/>
</dbReference>
<evidence type="ECO:0000256" key="1">
    <source>
        <dbReference type="SAM" id="Phobius"/>
    </source>
</evidence>
<evidence type="ECO:0008006" key="4">
    <source>
        <dbReference type="Google" id="ProtNLM"/>
    </source>
</evidence>
<sequence length="212" mass="23779">MKNKGKRRRRQDRLALFLSPKLRFWTGMAMIPGFFMIESLSTKGLLVLVFAFLGFLAGKKIRFFYFFFLIGSITFFHLLSPVGRILTELGPVKITSGALMTGLTKGLTLCGLVFLSLFSVTPDLKLPGKLGGLLAKTFYYFEEILNGRKKISPRDFIGSLDLVLLELFPPDGMGDMAPQEVSGPKANALVSFLYVVFLFCLIWGTLLWQILM</sequence>
<organism evidence="2 3">
    <name type="scientific">Oceanispirochaeta crateris</name>
    <dbReference type="NCBI Taxonomy" id="2518645"/>
    <lineage>
        <taxon>Bacteria</taxon>
        <taxon>Pseudomonadati</taxon>
        <taxon>Spirochaetota</taxon>
        <taxon>Spirochaetia</taxon>
        <taxon>Spirochaetales</taxon>
        <taxon>Spirochaetaceae</taxon>
        <taxon>Oceanispirochaeta</taxon>
    </lineage>
</organism>
<dbReference type="Proteomes" id="UP000324209">
    <property type="component" value="Chromosome"/>
</dbReference>
<dbReference type="AlphaFoldDB" id="A0A5C1QU84"/>
<feature type="transmembrane region" description="Helical" evidence="1">
    <location>
        <begin position="98"/>
        <end position="120"/>
    </location>
</feature>